<evidence type="ECO:0000256" key="9">
    <source>
        <dbReference type="SAM" id="Phobius"/>
    </source>
</evidence>
<dbReference type="PANTHER" id="PTHR22777">
    <property type="entry name" value="HEMOLYSIN-RELATED"/>
    <property type="match status" value="1"/>
</dbReference>
<feature type="transmembrane region" description="Helical" evidence="9">
    <location>
        <begin position="58"/>
        <end position="81"/>
    </location>
</feature>
<dbReference type="PROSITE" id="PS51371">
    <property type="entry name" value="CBS"/>
    <property type="match status" value="2"/>
</dbReference>
<dbReference type="HOGENOM" id="CLU_015237_4_1_3"/>
<evidence type="ECO:0000256" key="7">
    <source>
        <dbReference type="PROSITE-ProRule" id="PRU00703"/>
    </source>
</evidence>
<dbReference type="InterPro" id="IPR046342">
    <property type="entry name" value="CBS_dom_sf"/>
</dbReference>
<accession>B7KFI3</accession>
<dbReference type="PANTHER" id="PTHR22777:SF4">
    <property type="entry name" value="UPF0053 PROTEIN SLL1254"/>
    <property type="match status" value="1"/>
</dbReference>
<keyword evidence="2 8" id="KW-0812">Transmembrane</keyword>
<dbReference type="CDD" id="cd04590">
    <property type="entry name" value="CBS_pair_CorC_HlyC_assoc"/>
    <property type="match status" value="1"/>
</dbReference>
<dbReference type="Gene3D" id="3.10.580.10">
    <property type="entry name" value="CBS-domain"/>
    <property type="match status" value="1"/>
</dbReference>
<feature type="transmembrane region" description="Helical" evidence="9">
    <location>
        <begin position="6"/>
        <end position="28"/>
    </location>
</feature>
<dbReference type="InterPro" id="IPR044751">
    <property type="entry name" value="Ion_transp-like_CBS"/>
</dbReference>
<evidence type="ECO:0000256" key="8">
    <source>
        <dbReference type="PROSITE-ProRule" id="PRU01193"/>
    </source>
</evidence>
<reference evidence="13" key="1">
    <citation type="journal article" date="2011" name="MBio">
        <title>Novel metabolic attributes of the genus Cyanothece, comprising a group of unicellular nitrogen-fixing Cyanobacteria.</title>
        <authorList>
            <person name="Bandyopadhyay A."/>
            <person name="Elvitigala T."/>
            <person name="Welsh E."/>
            <person name="Stockel J."/>
            <person name="Liberton M."/>
            <person name="Min H."/>
            <person name="Sherman L.A."/>
            <person name="Pakrasi H.B."/>
        </authorList>
    </citation>
    <scope>NUCLEOTIDE SEQUENCE [LARGE SCALE GENOMIC DNA]</scope>
    <source>
        <strain evidence="13">PCC 7424</strain>
    </source>
</reference>
<evidence type="ECO:0000256" key="4">
    <source>
        <dbReference type="ARBA" id="ARBA00022989"/>
    </source>
</evidence>
<dbReference type="SUPFAM" id="SSF54631">
    <property type="entry name" value="CBS-domain pair"/>
    <property type="match status" value="1"/>
</dbReference>
<dbReference type="AlphaFoldDB" id="B7KFI3"/>
<comment type="subcellular location">
    <subcellularLocation>
        <location evidence="1">Membrane</location>
        <topology evidence="1">Multi-pass membrane protein</topology>
    </subcellularLocation>
</comment>
<evidence type="ECO:0000313" key="12">
    <source>
        <dbReference type="EMBL" id="ACK73308.1"/>
    </source>
</evidence>
<organism evidence="12 13">
    <name type="scientific">Gloeothece citriformis (strain PCC 7424)</name>
    <name type="common">Cyanothece sp. (strain PCC 7424)</name>
    <dbReference type="NCBI Taxonomy" id="65393"/>
    <lineage>
        <taxon>Bacteria</taxon>
        <taxon>Bacillati</taxon>
        <taxon>Cyanobacteriota</taxon>
        <taxon>Cyanophyceae</taxon>
        <taxon>Oscillatoriophycideae</taxon>
        <taxon>Chroococcales</taxon>
        <taxon>Aphanothecaceae</taxon>
        <taxon>Gloeothece</taxon>
        <taxon>Gloeothece citriformis</taxon>
    </lineage>
</organism>
<dbReference type="EMBL" id="CP001291">
    <property type="protein sequence ID" value="ACK73308.1"/>
    <property type="molecule type" value="Genomic_DNA"/>
</dbReference>
<feature type="domain" description="CBS" evidence="10">
    <location>
        <begin position="263"/>
        <end position="320"/>
    </location>
</feature>
<dbReference type="InterPro" id="IPR000644">
    <property type="entry name" value="CBS_dom"/>
</dbReference>
<keyword evidence="4 8" id="KW-1133">Transmembrane helix</keyword>
<evidence type="ECO:0000256" key="5">
    <source>
        <dbReference type="ARBA" id="ARBA00023122"/>
    </source>
</evidence>
<dbReference type="eggNOG" id="COG1253">
    <property type="taxonomic scope" value="Bacteria"/>
</dbReference>
<feature type="transmembrane region" description="Helical" evidence="9">
    <location>
        <begin position="87"/>
        <end position="107"/>
    </location>
</feature>
<evidence type="ECO:0000256" key="1">
    <source>
        <dbReference type="ARBA" id="ARBA00004141"/>
    </source>
</evidence>
<evidence type="ECO:0000313" key="13">
    <source>
        <dbReference type="Proteomes" id="UP000002384"/>
    </source>
</evidence>
<feature type="domain" description="CNNM transmembrane" evidence="11">
    <location>
        <begin position="1"/>
        <end position="179"/>
    </location>
</feature>
<dbReference type="RefSeq" id="WP_015956889.1">
    <property type="nucleotide sequence ID" value="NC_011729.1"/>
</dbReference>
<proteinExistence type="predicted"/>
<evidence type="ECO:0000256" key="6">
    <source>
        <dbReference type="ARBA" id="ARBA00023136"/>
    </source>
</evidence>
<feature type="domain" description="CBS" evidence="10">
    <location>
        <begin position="198"/>
        <end position="257"/>
    </location>
</feature>
<protein>
    <recommendedName>
        <fullName evidence="14">CBS domain containing protein</fullName>
    </recommendedName>
</protein>
<keyword evidence="5 7" id="KW-0129">CBS domain</keyword>
<gene>
    <name evidence="12" type="ordered locus">PCC7424_4954</name>
</gene>
<dbReference type="KEGG" id="cyc:PCC7424_4954"/>
<evidence type="ECO:0000256" key="2">
    <source>
        <dbReference type="ARBA" id="ARBA00022692"/>
    </source>
</evidence>
<name>B7KFI3_GLOC7</name>
<evidence type="ECO:0000259" key="10">
    <source>
        <dbReference type="PROSITE" id="PS51371"/>
    </source>
</evidence>
<dbReference type="GO" id="GO:0005886">
    <property type="term" value="C:plasma membrane"/>
    <property type="evidence" value="ECO:0007669"/>
    <property type="project" value="TreeGrafter"/>
</dbReference>
<sequence>MVELVIVALLVMVGSGICACTETAILSVSPIKVRELSQSGQKSASVLLTIRENINHPIATIVMINNLFNIFGSIFIGSIASKVLGNMWLGLFSGVFTFLIIIFAEIIPKTLAARYATQIALFVAIPLKLITQIFKPFTVIIETLTLPFTKKDKLPSTSEAEIKILASIGRREGVIEKDESEMIERVFQLNDLKAEDLMTPRIIVTYLKGELTLEECQDIISHSEHTRILVIGETIDKVLGIALKHELLTAIIEGKQKQPISTFTRSVNFVSQETKANELLKTFQTLGEHLIVVLDEYGGVAGVVTLEDVLEVLIGEIVDETDKFVDLQQIARRKRKILLEARGIQQQEMIQVS</sequence>
<dbReference type="PROSITE" id="PS51846">
    <property type="entry name" value="CNNM"/>
    <property type="match status" value="1"/>
</dbReference>
<keyword evidence="3" id="KW-0677">Repeat</keyword>
<dbReference type="OrthoDB" id="9798188at2"/>
<evidence type="ECO:0008006" key="14">
    <source>
        <dbReference type="Google" id="ProtNLM"/>
    </source>
</evidence>
<dbReference type="InterPro" id="IPR002550">
    <property type="entry name" value="CNNM"/>
</dbReference>
<dbReference type="STRING" id="65393.PCC7424_4954"/>
<dbReference type="Pfam" id="PF00571">
    <property type="entry name" value="CBS"/>
    <property type="match status" value="2"/>
</dbReference>
<keyword evidence="6 8" id="KW-0472">Membrane</keyword>
<dbReference type="Proteomes" id="UP000002384">
    <property type="component" value="Chromosome"/>
</dbReference>
<keyword evidence="13" id="KW-1185">Reference proteome</keyword>
<evidence type="ECO:0000256" key="3">
    <source>
        <dbReference type="ARBA" id="ARBA00022737"/>
    </source>
</evidence>
<feature type="transmembrane region" description="Helical" evidence="9">
    <location>
        <begin position="119"/>
        <end position="141"/>
    </location>
</feature>
<dbReference type="Pfam" id="PF01595">
    <property type="entry name" value="CNNM"/>
    <property type="match status" value="1"/>
</dbReference>
<evidence type="ECO:0000259" key="11">
    <source>
        <dbReference type="PROSITE" id="PS51846"/>
    </source>
</evidence>